<dbReference type="SUPFAM" id="SSF74942">
    <property type="entry name" value="YhbC-like, C-terminal domain"/>
    <property type="match status" value="1"/>
</dbReference>
<dbReference type="FunFam" id="3.30.300.70:FF:000001">
    <property type="entry name" value="Ribosome maturation factor RimP"/>
    <property type="match status" value="1"/>
</dbReference>
<dbReference type="InterPro" id="IPR028998">
    <property type="entry name" value="RimP_C"/>
</dbReference>
<keyword evidence="2 3" id="KW-0690">Ribosome biogenesis</keyword>
<comment type="caution">
    <text evidence="6">The sequence shown here is derived from an EMBL/GenBank/DDBJ whole genome shotgun (WGS) entry which is preliminary data.</text>
</comment>
<dbReference type="CDD" id="cd01734">
    <property type="entry name" value="YlxS_C"/>
    <property type="match status" value="1"/>
</dbReference>
<dbReference type="PANTHER" id="PTHR33867:SF1">
    <property type="entry name" value="RIBOSOME MATURATION FACTOR RIMP"/>
    <property type="match status" value="1"/>
</dbReference>
<dbReference type="InterPro" id="IPR003728">
    <property type="entry name" value="Ribosome_maturation_RimP"/>
</dbReference>
<dbReference type="GO" id="GO:0000028">
    <property type="term" value="P:ribosomal small subunit assembly"/>
    <property type="evidence" value="ECO:0007669"/>
    <property type="project" value="TreeGrafter"/>
</dbReference>
<reference evidence="6" key="2">
    <citation type="journal article" date="2021" name="PeerJ">
        <title>Extensive microbial diversity within the chicken gut microbiome revealed by metagenomics and culture.</title>
        <authorList>
            <person name="Gilroy R."/>
            <person name="Ravi A."/>
            <person name="Getino M."/>
            <person name="Pursley I."/>
            <person name="Horton D.L."/>
            <person name="Alikhan N.F."/>
            <person name="Baker D."/>
            <person name="Gharbi K."/>
            <person name="Hall N."/>
            <person name="Watson M."/>
            <person name="Adriaenssens E.M."/>
            <person name="Foster-Nyarko E."/>
            <person name="Jarju S."/>
            <person name="Secka A."/>
            <person name="Antonio M."/>
            <person name="Oren A."/>
            <person name="Chaudhuri R.R."/>
            <person name="La Ragione R."/>
            <person name="Hildebrand F."/>
            <person name="Pallen M.J."/>
        </authorList>
    </citation>
    <scope>NUCLEOTIDE SEQUENCE</scope>
    <source>
        <strain evidence="6">CHK184-25365</strain>
    </source>
</reference>
<dbReference type="Pfam" id="PF02576">
    <property type="entry name" value="RimP_N"/>
    <property type="match status" value="1"/>
</dbReference>
<evidence type="ECO:0000259" key="5">
    <source>
        <dbReference type="Pfam" id="PF17384"/>
    </source>
</evidence>
<keyword evidence="1 3" id="KW-0963">Cytoplasm</keyword>
<dbReference type="EMBL" id="DVGY01000166">
    <property type="protein sequence ID" value="HIR41611.1"/>
    <property type="molecule type" value="Genomic_DNA"/>
</dbReference>
<proteinExistence type="inferred from homology"/>
<dbReference type="HAMAP" id="MF_01077">
    <property type="entry name" value="RimP"/>
    <property type="match status" value="1"/>
</dbReference>
<name>A0A9D1DD35_9FIRM</name>
<evidence type="ECO:0000313" key="7">
    <source>
        <dbReference type="Proteomes" id="UP000886749"/>
    </source>
</evidence>
<evidence type="ECO:0000256" key="3">
    <source>
        <dbReference type="HAMAP-Rule" id="MF_01077"/>
    </source>
</evidence>
<dbReference type="InterPro" id="IPR035956">
    <property type="entry name" value="RimP_N_sf"/>
</dbReference>
<evidence type="ECO:0000256" key="1">
    <source>
        <dbReference type="ARBA" id="ARBA00022490"/>
    </source>
</evidence>
<dbReference type="AlphaFoldDB" id="A0A9D1DD35"/>
<dbReference type="Gene3D" id="2.30.30.180">
    <property type="entry name" value="Ribosome maturation factor RimP, C-terminal domain"/>
    <property type="match status" value="1"/>
</dbReference>
<feature type="domain" description="Ribosome maturation factor RimP N-terminal" evidence="4">
    <location>
        <begin position="18"/>
        <end position="90"/>
    </location>
</feature>
<gene>
    <name evidence="3" type="primary">rimP</name>
    <name evidence="6" type="ORF">IAB36_07280</name>
</gene>
<comment type="similarity">
    <text evidence="3">Belongs to the RimP family.</text>
</comment>
<protein>
    <recommendedName>
        <fullName evidence="3">Ribosome maturation factor RimP</fullName>
    </recommendedName>
</protein>
<dbReference type="SUPFAM" id="SSF75420">
    <property type="entry name" value="YhbC-like, N-terminal domain"/>
    <property type="match status" value="1"/>
</dbReference>
<comment type="subcellular location">
    <subcellularLocation>
        <location evidence="3">Cytoplasm</location>
    </subcellularLocation>
</comment>
<dbReference type="InterPro" id="IPR036847">
    <property type="entry name" value="RimP_C_sf"/>
</dbReference>
<dbReference type="Gene3D" id="3.30.300.70">
    <property type="entry name" value="RimP-like superfamily, N-terminal"/>
    <property type="match status" value="1"/>
</dbReference>
<accession>A0A9D1DD35</accession>
<dbReference type="Proteomes" id="UP000886749">
    <property type="component" value="Unassembled WGS sequence"/>
</dbReference>
<dbReference type="GO" id="GO:0005829">
    <property type="term" value="C:cytosol"/>
    <property type="evidence" value="ECO:0007669"/>
    <property type="project" value="TreeGrafter"/>
</dbReference>
<reference evidence="6" key="1">
    <citation type="submission" date="2020-10" db="EMBL/GenBank/DDBJ databases">
        <authorList>
            <person name="Gilroy R."/>
        </authorList>
    </citation>
    <scope>NUCLEOTIDE SEQUENCE</scope>
    <source>
        <strain evidence="6">CHK184-25365</strain>
    </source>
</reference>
<comment type="function">
    <text evidence="3">Required for maturation of 30S ribosomal subunits.</text>
</comment>
<evidence type="ECO:0000259" key="4">
    <source>
        <dbReference type="Pfam" id="PF02576"/>
    </source>
</evidence>
<dbReference type="GO" id="GO:0006412">
    <property type="term" value="P:translation"/>
    <property type="evidence" value="ECO:0007669"/>
    <property type="project" value="TreeGrafter"/>
</dbReference>
<dbReference type="Pfam" id="PF17384">
    <property type="entry name" value="DUF150_C"/>
    <property type="match status" value="1"/>
</dbReference>
<organism evidence="6 7">
    <name type="scientific">Candidatus Egerieicola pullicola</name>
    <dbReference type="NCBI Taxonomy" id="2840775"/>
    <lineage>
        <taxon>Bacteria</taxon>
        <taxon>Bacillati</taxon>
        <taxon>Bacillota</taxon>
        <taxon>Clostridia</taxon>
        <taxon>Eubacteriales</taxon>
        <taxon>Oscillospiraceae</taxon>
        <taxon>Oscillospiraceae incertae sedis</taxon>
        <taxon>Candidatus Egerieicola</taxon>
    </lineage>
</organism>
<feature type="domain" description="Ribosome maturation factor RimP C-terminal" evidence="5">
    <location>
        <begin position="94"/>
        <end position="149"/>
    </location>
</feature>
<evidence type="ECO:0000256" key="2">
    <source>
        <dbReference type="ARBA" id="ARBA00022517"/>
    </source>
</evidence>
<dbReference type="PANTHER" id="PTHR33867">
    <property type="entry name" value="RIBOSOME MATURATION FACTOR RIMP"/>
    <property type="match status" value="1"/>
</dbReference>
<evidence type="ECO:0000313" key="6">
    <source>
        <dbReference type="EMBL" id="HIR41611.1"/>
    </source>
</evidence>
<sequence length="161" mass="18713">MGKENNKSQTVQHTRSLAQPIADELGLILWDVRFEKEGADWFLRIIIDSKEGEGVSFDQCEALSRRLDPLLDEEDFIPQSYYLEVSSPGLMRPLRRPEHFTATIGMEVEVKLYQPRNGQRQLVALLEDYQDGVMTLKQDQEQFSLPVKDCAWVKRHDDLEF</sequence>
<dbReference type="InterPro" id="IPR028989">
    <property type="entry name" value="RimP_N"/>
</dbReference>